<dbReference type="SMART" id="SM00044">
    <property type="entry name" value="CYCc"/>
    <property type="match status" value="1"/>
</dbReference>
<proteinExistence type="inferred from homology"/>
<name>G7H5W6_9ACTN</name>
<organism evidence="4 5">
    <name type="scientific">Gordonia araii NBRC 100433</name>
    <dbReference type="NCBI Taxonomy" id="1073574"/>
    <lineage>
        <taxon>Bacteria</taxon>
        <taxon>Bacillati</taxon>
        <taxon>Actinomycetota</taxon>
        <taxon>Actinomycetes</taxon>
        <taxon>Mycobacteriales</taxon>
        <taxon>Gordoniaceae</taxon>
        <taxon>Gordonia</taxon>
    </lineage>
</organism>
<dbReference type="PANTHER" id="PTHR43081:SF19">
    <property type="entry name" value="PH-SENSITIVE ADENYLATE CYCLASE RV1264"/>
    <property type="match status" value="1"/>
</dbReference>
<dbReference type="SUPFAM" id="SSF55073">
    <property type="entry name" value="Nucleotide cyclase"/>
    <property type="match status" value="1"/>
</dbReference>
<evidence type="ECO:0000259" key="3">
    <source>
        <dbReference type="PROSITE" id="PS50125"/>
    </source>
</evidence>
<comment type="caution">
    <text evidence="4">The sequence shown here is derived from an EMBL/GenBank/DDBJ whole genome shotgun (WGS) entry which is preliminary data.</text>
</comment>
<dbReference type="Proteomes" id="UP000035088">
    <property type="component" value="Unassembled WGS sequence"/>
</dbReference>
<evidence type="ECO:0000256" key="1">
    <source>
        <dbReference type="ARBA" id="ARBA00005381"/>
    </source>
</evidence>
<dbReference type="AlphaFoldDB" id="G7H5W6"/>
<dbReference type="GO" id="GO:0035556">
    <property type="term" value="P:intracellular signal transduction"/>
    <property type="evidence" value="ECO:0007669"/>
    <property type="project" value="InterPro"/>
</dbReference>
<dbReference type="Pfam" id="PF00211">
    <property type="entry name" value="Guanylate_cyc"/>
    <property type="match status" value="1"/>
</dbReference>
<gene>
    <name evidence="4" type="primary">cya</name>
    <name evidence="4" type="ORF">GOARA_065_00350</name>
</gene>
<evidence type="ECO:0000256" key="2">
    <source>
        <dbReference type="SAM" id="MobiDB-lite"/>
    </source>
</evidence>
<feature type="compositionally biased region" description="Low complexity" evidence="2">
    <location>
        <begin position="1"/>
        <end position="11"/>
    </location>
</feature>
<feature type="region of interest" description="Disordered" evidence="2">
    <location>
        <begin position="1"/>
        <end position="27"/>
    </location>
</feature>
<evidence type="ECO:0000313" key="4">
    <source>
        <dbReference type="EMBL" id="GAB11241.1"/>
    </source>
</evidence>
<dbReference type="InterPro" id="IPR050697">
    <property type="entry name" value="Adenylyl/Guanylyl_Cyclase_3/4"/>
</dbReference>
<dbReference type="GO" id="GO:0004016">
    <property type="term" value="F:adenylate cyclase activity"/>
    <property type="evidence" value="ECO:0007669"/>
    <property type="project" value="UniProtKB-ARBA"/>
</dbReference>
<reference evidence="4 5" key="1">
    <citation type="submission" date="2011-11" db="EMBL/GenBank/DDBJ databases">
        <title>Whole genome shotgun sequence of Gordonia araii NBRC 100433.</title>
        <authorList>
            <person name="Yoshida Y."/>
            <person name="Hosoyama A."/>
            <person name="Tsuchikane K."/>
            <person name="Katsumata H."/>
            <person name="Yamazaki S."/>
            <person name="Fujita N."/>
        </authorList>
    </citation>
    <scope>NUCLEOTIDE SEQUENCE [LARGE SCALE GENOMIC DNA]</scope>
    <source>
        <strain evidence="4 5">NBRC 100433</strain>
    </source>
</reference>
<dbReference type="PANTHER" id="PTHR43081">
    <property type="entry name" value="ADENYLATE CYCLASE, TERMINAL-DIFFERENTIATION SPECIFIC-RELATED"/>
    <property type="match status" value="1"/>
</dbReference>
<feature type="domain" description="Guanylate cyclase" evidence="3">
    <location>
        <begin position="120"/>
        <end position="232"/>
    </location>
</feature>
<dbReference type="RefSeq" id="WP_007323316.1">
    <property type="nucleotide sequence ID" value="NZ_BAEE01000065.1"/>
</dbReference>
<evidence type="ECO:0000313" key="5">
    <source>
        <dbReference type="Proteomes" id="UP000035088"/>
    </source>
</evidence>
<dbReference type="PROSITE" id="PS50125">
    <property type="entry name" value="GUANYLATE_CYCLASE_2"/>
    <property type="match status" value="1"/>
</dbReference>
<comment type="similarity">
    <text evidence="1">Belongs to the adenylyl cyclase class-3 family.</text>
</comment>
<dbReference type="InterPro" id="IPR001054">
    <property type="entry name" value="A/G_cyclase"/>
</dbReference>
<keyword evidence="5" id="KW-1185">Reference proteome</keyword>
<dbReference type="GO" id="GO:0006171">
    <property type="term" value="P:cAMP biosynthetic process"/>
    <property type="evidence" value="ECO:0007669"/>
    <property type="project" value="TreeGrafter"/>
</dbReference>
<accession>G7H5W6</accession>
<dbReference type="CDD" id="cd07302">
    <property type="entry name" value="CHD"/>
    <property type="match status" value="1"/>
</dbReference>
<dbReference type="OrthoDB" id="5494175at2"/>
<sequence>MSPADKPAKKSAPAKRAGRTDKAEGSVAKRAAELLARTDSSESAVTLARAARNLVPGVGGAPLGGDERPSDRLARLIEQAHGEQPSAMRELSLATVEMWQSLTRRRSKNAAPRIPDGPMTIMFTDLVSFSTWALRAGDDHVLELIRAVDAATATVVRRRGGQVVKNLGDGTMAVFADAEQAILAAFETITAISAIEIGGYRPQLRAGLHTGTPRPVGDDYLGVDVNIAARVGAAAGAGEVFVSDAVVDEIDNERFVLRRKRFRAKGVPKETVVYSIVPKL</sequence>
<dbReference type="STRING" id="1073574.GOARA_065_00350"/>
<protein>
    <submittedName>
        <fullName evidence="4">Adenylate cyclase</fullName>
    </submittedName>
</protein>
<dbReference type="EMBL" id="BAEE01000065">
    <property type="protein sequence ID" value="GAB11241.1"/>
    <property type="molecule type" value="Genomic_DNA"/>
</dbReference>
<dbReference type="Gene3D" id="3.30.70.1230">
    <property type="entry name" value="Nucleotide cyclase"/>
    <property type="match status" value="1"/>
</dbReference>
<dbReference type="InterPro" id="IPR029787">
    <property type="entry name" value="Nucleotide_cyclase"/>
</dbReference>